<protein>
    <submittedName>
        <fullName evidence="1">Uncharacterized protein</fullName>
    </submittedName>
</protein>
<gene>
    <name evidence="1" type="ORF">HELGO_WM10908</name>
</gene>
<organism evidence="1">
    <name type="scientific">uncultured Thiotrichaceae bacterium</name>
    <dbReference type="NCBI Taxonomy" id="298394"/>
    <lineage>
        <taxon>Bacteria</taxon>
        <taxon>Pseudomonadati</taxon>
        <taxon>Pseudomonadota</taxon>
        <taxon>Gammaproteobacteria</taxon>
        <taxon>Thiotrichales</taxon>
        <taxon>Thiotrichaceae</taxon>
        <taxon>environmental samples</taxon>
    </lineage>
</organism>
<name>A0A6S6SAF5_9GAMM</name>
<dbReference type="AlphaFoldDB" id="A0A6S6SAF5"/>
<accession>A0A6S6SAF5</accession>
<dbReference type="EMBL" id="CACVAY010000012">
    <property type="protein sequence ID" value="CAA6802377.1"/>
    <property type="molecule type" value="Genomic_DNA"/>
</dbReference>
<sequence>MPNIDSQSIETCIQSITQHIQEDEVKSLVSALEALQQEPQNESYFEQFSEAFNNLGATQGAVLTYAPYLMVIMADDPFDMLGDDD</sequence>
<proteinExistence type="predicted"/>
<evidence type="ECO:0000313" key="1">
    <source>
        <dbReference type="EMBL" id="CAA6802377.1"/>
    </source>
</evidence>
<reference evidence="1" key="1">
    <citation type="submission" date="2020-01" db="EMBL/GenBank/DDBJ databases">
        <authorList>
            <person name="Meier V. D."/>
            <person name="Meier V D."/>
        </authorList>
    </citation>
    <scope>NUCLEOTIDE SEQUENCE</scope>
    <source>
        <strain evidence="1">HLG_WM_MAG_07</strain>
    </source>
</reference>